<evidence type="ECO:0000259" key="2">
    <source>
        <dbReference type="Pfam" id="PF12969"/>
    </source>
</evidence>
<dbReference type="EMBL" id="FQWC01000002">
    <property type="protein sequence ID" value="SHG14321.1"/>
    <property type="molecule type" value="Genomic_DNA"/>
</dbReference>
<protein>
    <recommendedName>
        <fullName evidence="2">DUF3857 domain-containing protein</fullName>
    </recommendedName>
</protein>
<dbReference type="RefSeq" id="WP_073413657.1">
    <property type="nucleotide sequence ID" value="NZ_FQWC01000002.1"/>
</dbReference>
<gene>
    <name evidence="3" type="ORF">SAMN05443663_10213</name>
</gene>
<accession>A0A1M5HEG5</accession>
<proteinExistence type="predicted"/>
<feature type="chain" id="PRO_5012928784" description="DUF3857 domain-containing protein" evidence="1">
    <location>
        <begin position="24"/>
        <end position="656"/>
    </location>
</feature>
<dbReference type="AlphaFoldDB" id="A0A1M5HEG5"/>
<evidence type="ECO:0000313" key="4">
    <source>
        <dbReference type="Proteomes" id="UP000184071"/>
    </source>
</evidence>
<sequence>MKNQLLKTIFIFAALLNTSFFFAQEYTFKDYNWNEKDTKIEVPKNYENEKEVILSRNLKIEVVVDKNTAKQYRLIHEKKYINSDDAIERNNKIYIPFGDNENVLITKVRVILKNGKTNVLDKKDIKEEVDQEKGMKYNYFALNGLEKGAVIEKLYIIEEAPDLKGNTVKMQDEYPINEFNFELIAPAHLVFKTKSYNGLSEPVLDDKKFENKKVLSISEKDIPALKDDEAYSNWDVKIKLFRYKLDANLYNGGKNLSNFKEYATRTYELINPVLDKKQEKAINSFCSNIPVSKDPQEQIWNIENKIKKTIIYDKYTDSKDGLSDIISSKQANSLDIIKLYVAVFKYFKIEQNLVFTSNRYKVPFDKDFESYENLDEFLFYFPSIKKYLTPTEVEYRLPLFPSYLGNNNGLFIKEKVFAGLSMGIGEINFIEIPGTEITHDYMDITADFTKDIENPLITSHMTYGGYSGLNFQPIKDFVSNDQYQTMLKTISENYTLQTEYKTLTTENDGTEFIGKKPYKLNLTFDGKDMIQKAGGNYLFSVGQTIGKQMEFYQENKRVLPIEIDYPHYYTRKIKIILPEGATIKNLDKFVMDFKTELNGKTEAAFTSNYSQNKNEVIIENTEFYNIINYPLSSFDQYKAVINAAADFNKIVVIVTQ</sequence>
<dbReference type="STRING" id="370979.SAMN05443663_10213"/>
<dbReference type="Gene3D" id="2.60.40.3140">
    <property type="match status" value="1"/>
</dbReference>
<dbReference type="Gene3D" id="2.60.120.1130">
    <property type="match status" value="1"/>
</dbReference>
<keyword evidence="1" id="KW-0732">Signal</keyword>
<reference evidence="4" key="1">
    <citation type="submission" date="2016-11" db="EMBL/GenBank/DDBJ databases">
        <authorList>
            <person name="Varghese N."/>
            <person name="Submissions S."/>
        </authorList>
    </citation>
    <scope>NUCLEOTIDE SEQUENCE [LARGE SCALE GENOMIC DNA]</scope>
    <source>
        <strain evidence="4">DSM 17963</strain>
    </source>
</reference>
<organism evidence="3 4">
    <name type="scientific">Flavobacterium defluvii</name>
    <dbReference type="NCBI Taxonomy" id="370979"/>
    <lineage>
        <taxon>Bacteria</taxon>
        <taxon>Pseudomonadati</taxon>
        <taxon>Bacteroidota</taxon>
        <taxon>Flavobacteriia</taxon>
        <taxon>Flavobacteriales</taxon>
        <taxon>Flavobacteriaceae</taxon>
        <taxon>Flavobacterium</taxon>
    </lineage>
</organism>
<dbReference type="InterPro" id="IPR024618">
    <property type="entry name" value="DUF3857"/>
</dbReference>
<feature type="domain" description="DUF3857" evidence="2">
    <location>
        <begin position="75"/>
        <end position="225"/>
    </location>
</feature>
<evidence type="ECO:0000313" key="3">
    <source>
        <dbReference type="EMBL" id="SHG14321.1"/>
    </source>
</evidence>
<name>A0A1M5HEG5_9FLAO</name>
<dbReference type="Pfam" id="PF12969">
    <property type="entry name" value="DUF3857"/>
    <property type="match status" value="1"/>
</dbReference>
<evidence type="ECO:0000256" key="1">
    <source>
        <dbReference type="SAM" id="SignalP"/>
    </source>
</evidence>
<dbReference type="Proteomes" id="UP000184071">
    <property type="component" value="Unassembled WGS sequence"/>
</dbReference>
<dbReference type="OrthoDB" id="1153981at2"/>
<keyword evidence="4" id="KW-1185">Reference proteome</keyword>
<feature type="signal peptide" evidence="1">
    <location>
        <begin position="1"/>
        <end position="23"/>
    </location>
</feature>